<feature type="domain" description="SCP2" evidence="2">
    <location>
        <begin position="15"/>
        <end position="112"/>
    </location>
</feature>
<evidence type="ECO:0000259" key="2">
    <source>
        <dbReference type="Pfam" id="PF02036"/>
    </source>
</evidence>
<organism evidence="3 4">
    <name type="scientific">Natronospira proteinivora</name>
    <dbReference type="NCBI Taxonomy" id="1807133"/>
    <lineage>
        <taxon>Bacteria</taxon>
        <taxon>Pseudomonadati</taxon>
        <taxon>Pseudomonadota</taxon>
        <taxon>Gammaproteobacteria</taxon>
        <taxon>Natronospirales</taxon>
        <taxon>Natronospiraceae</taxon>
        <taxon>Natronospira</taxon>
    </lineage>
</organism>
<dbReference type="InterPro" id="IPR003033">
    <property type="entry name" value="SCP2_sterol-bd_dom"/>
</dbReference>
<comment type="subcellular location">
    <subcellularLocation>
        <location evidence="1">Cytoplasm</location>
    </subcellularLocation>
</comment>
<dbReference type="EMBL" id="JALJYF010000002">
    <property type="protein sequence ID" value="MCP1728113.1"/>
    <property type="molecule type" value="Genomic_DNA"/>
</dbReference>
<comment type="caution">
    <text evidence="3">The sequence shown here is derived from an EMBL/GenBank/DDBJ whole genome shotgun (WGS) entry which is preliminary data.</text>
</comment>
<accession>A0ABT1G9W6</accession>
<dbReference type="HAMAP" id="MF_02215">
    <property type="entry name" value="UbiJ"/>
    <property type="match status" value="1"/>
</dbReference>
<dbReference type="PANTHER" id="PTHR38693">
    <property type="entry name" value="UBIQUINONE BIOSYNTHESIS PROTEIN UBIJ"/>
    <property type="match status" value="1"/>
</dbReference>
<gene>
    <name evidence="1" type="primary">ubiJ</name>
    <name evidence="3" type="ORF">J2T60_002113</name>
</gene>
<keyword evidence="1" id="KW-0831">Ubiquinone biosynthesis</keyword>
<dbReference type="PANTHER" id="PTHR38693:SF1">
    <property type="entry name" value="UBIQUINONE BIOSYNTHESIS ACCESSORY FACTOR UBIJ"/>
    <property type="match status" value="1"/>
</dbReference>
<dbReference type="Pfam" id="PF02036">
    <property type="entry name" value="SCP2"/>
    <property type="match status" value="1"/>
</dbReference>
<dbReference type="RefSeq" id="WP_253449636.1">
    <property type="nucleotide sequence ID" value="NZ_JALJYF010000002.1"/>
</dbReference>
<evidence type="ECO:0000313" key="4">
    <source>
        <dbReference type="Proteomes" id="UP001523550"/>
    </source>
</evidence>
<keyword evidence="1" id="KW-0963">Cytoplasm</keyword>
<evidence type="ECO:0000256" key="1">
    <source>
        <dbReference type="HAMAP-Rule" id="MF_02215"/>
    </source>
</evidence>
<name>A0ABT1G9W6_9GAMM</name>
<comment type="function">
    <text evidence="1">Required for ubiquinone (coenzyme Q) biosynthesis. Binds hydrophobic ubiquinone biosynthetic intermediates via its SCP2 domain and is essential for the stability of the Ubi complex. May constitute a docking platform where Ubi enzymes assemble and access their SCP2-bound polyprenyl substrates.</text>
</comment>
<protein>
    <recommendedName>
        <fullName evidence="1">Ubiquinone biosynthesis accessory factor UbiJ</fullName>
    </recommendedName>
</protein>
<comment type="similarity">
    <text evidence="1">Belongs to the UbiJ family.</text>
</comment>
<dbReference type="Proteomes" id="UP001523550">
    <property type="component" value="Unassembled WGS sequence"/>
</dbReference>
<keyword evidence="4" id="KW-1185">Reference proteome</keyword>
<comment type="pathway">
    <text evidence="1">Cofactor biosynthesis; ubiquinone biosynthesis.</text>
</comment>
<evidence type="ECO:0000313" key="3">
    <source>
        <dbReference type="EMBL" id="MCP1728113.1"/>
    </source>
</evidence>
<proteinExistence type="inferred from homology"/>
<keyword evidence="3" id="KW-0830">Ubiquinone</keyword>
<sequence length="208" mass="22662">MKIPHMLLTTLERSINRVLATAAGGPAAIQGLDGKVLELYLSDLDLSVWVASNGRSLRLSAVDPGHQDLKLSGRAPELLKAALEGRAGGQFPSEVTVEGNMDTARQVQHLLKALDPDWEEALAGITGDGVAHGLGQAARNGLRWGRETGDAFSRNLAEYLRDELRVVPDRSEMDAFMDAVDRLREDVDRLAARIDRFGSGERRRGPRS</sequence>
<reference evidence="3 4" key="1">
    <citation type="submission" date="2022-03" db="EMBL/GenBank/DDBJ databases">
        <title>Genomic Encyclopedia of Type Strains, Phase III (KMG-III): the genomes of soil and plant-associated and newly described type strains.</title>
        <authorList>
            <person name="Whitman W."/>
        </authorList>
    </citation>
    <scope>NUCLEOTIDE SEQUENCE [LARGE SCALE GENOMIC DNA]</scope>
    <source>
        <strain evidence="3 4">BSker1</strain>
    </source>
</reference>
<dbReference type="InterPro" id="IPR038989">
    <property type="entry name" value="UbiJ"/>
</dbReference>